<dbReference type="PANTHER" id="PTHR42970">
    <property type="entry name" value="PECTATE LYASE C-RELATED"/>
    <property type="match status" value="1"/>
</dbReference>
<protein>
    <recommendedName>
        <fullName evidence="7">Pectate lyase</fullName>
    </recommendedName>
</protein>
<dbReference type="GO" id="GO:0046872">
    <property type="term" value="F:metal ion binding"/>
    <property type="evidence" value="ECO:0007669"/>
    <property type="project" value="UniProtKB-KW"/>
</dbReference>
<feature type="chain" id="PRO_5019248098" description="Pectate lyase" evidence="4">
    <location>
        <begin position="20"/>
        <end position="421"/>
    </location>
</feature>
<dbReference type="SUPFAM" id="SSF51126">
    <property type="entry name" value="Pectin lyase-like"/>
    <property type="match status" value="1"/>
</dbReference>
<accession>A0A419S288</accession>
<keyword evidence="2" id="KW-0325">Glycoprotein</keyword>
<keyword evidence="6" id="KW-1185">Reference proteome</keyword>
<keyword evidence="4" id="KW-0732">Signal</keyword>
<evidence type="ECO:0000313" key="5">
    <source>
        <dbReference type="EMBL" id="RKD12834.1"/>
    </source>
</evidence>
<dbReference type="RefSeq" id="WP_120183062.1">
    <property type="nucleotide sequence ID" value="NZ_MBTA01000029.1"/>
</dbReference>
<name>A0A419S288_9SPHI</name>
<dbReference type="InterPro" id="IPR011050">
    <property type="entry name" value="Pectin_lyase_fold/virulence"/>
</dbReference>
<dbReference type="Proteomes" id="UP000283433">
    <property type="component" value="Unassembled WGS sequence"/>
</dbReference>
<sequence length="421" mass="45993">MKRLFLIGLMAILFQTGFAQQLAFPGAMGKGKYASGGRGGEIYHVKNLNNDGEGSFRDAVSQPNRTVVFDTGGVIKINSKVQVASNITILGQTAPGDGVVIYGDGVSFSGSSNVIARYLRLRGSIGMSRGTCTLIIDNAENMIFDHISVQWGRWDNLHIKKSNNITLQHCIIGEAIDPQRFGALLEVPTNISIYNTLWIDNQSRNPKAKAKIEFVNNVIYNWGVTGFVGGHSSAHHYQDLINNYFIAGPNSNNSFVGQFTETDHVYHSGNKADLNKNGQLDGEAVSDAPFIEMKATLEKTPATFDLTNRVLTAEEAFENIIAEAGCSHKRDAIDQRLITYLKSLGTQGIIFRNEQDAGGQPPIKTGKTIKDKDGDGIADSWERKNKLDKKNPTDASTIATSGYSQIEIYANSLIPQSTLKK</sequence>
<evidence type="ECO:0008006" key="7">
    <source>
        <dbReference type="Google" id="ProtNLM"/>
    </source>
</evidence>
<evidence type="ECO:0000256" key="1">
    <source>
        <dbReference type="ARBA" id="ARBA00022723"/>
    </source>
</evidence>
<proteinExistence type="predicted"/>
<evidence type="ECO:0000256" key="2">
    <source>
        <dbReference type="ARBA" id="ARBA00023180"/>
    </source>
</evidence>
<gene>
    <name evidence="5" type="ORF">BCY91_11355</name>
</gene>
<dbReference type="PANTHER" id="PTHR42970:SF1">
    <property type="entry name" value="PECTATE LYASE C-RELATED"/>
    <property type="match status" value="1"/>
</dbReference>
<dbReference type="AlphaFoldDB" id="A0A419S288"/>
<dbReference type="EMBL" id="MBTA01000029">
    <property type="protein sequence ID" value="RKD12834.1"/>
    <property type="molecule type" value="Genomic_DNA"/>
</dbReference>
<comment type="caution">
    <text evidence="5">The sequence shown here is derived from an EMBL/GenBank/DDBJ whole genome shotgun (WGS) entry which is preliminary data.</text>
</comment>
<dbReference type="InterPro" id="IPR012334">
    <property type="entry name" value="Pectin_lyas_fold"/>
</dbReference>
<organism evidence="5 6">
    <name type="scientific">Pelobium manganitolerans</name>
    <dbReference type="NCBI Taxonomy" id="1842495"/>
    <lineage>
        <taxon>Bacteria</taxon>
        <taxon>Pseudomonadati</taxon>
        <taxon>Bacteroidota</taxon>
        <taxon>Sphingobacteriia</taxon>
        <taxon>Sphingobacteriales</taxon>
        <taxon>Sphingobacteriaceae</taxon>
        <taxon>Pelobium</taxon>
    </lineage>
</organism>
<dbReference type="Gene3D" id="2.160.20.10">
    <property type="entry name" value="Single-stranded right-handed beta-helix, Pectin lyase-like"/>
    <property type="match status" value="1"/>
</dbReference>
<feature type="compositionally biased region" description="Basic and acidic residues" evidence="3">
    <location>
        <begin position="368"/>
        <end position="392"/>
    </location>
</feature>
<evidence type="ECO:0000256" key="4">
    <source>
        <dbReference type="SAM" id="SignalP"/>
    </source>
</evidence>
<dbReference type="InterPro" id="IPR052063">
    <property type="entry name" value="Polysaccharide_Lyase_1"/>
</dbReference>
<feature type="signal peptide" evidence="4">
    <location>
        <begin position="1"/>
        <end position="19"/>
    </location>
</feature>
<dbReference type="OrthoDB" id="9814380at2"/>
<evidence type="ECO:0000313" key="6">
    <source>
        <dbReference type="Proteomes" id="UP000283433"/>
    </source>
</evidence>
<keyword evidence="1" id="KW-0479">Metal-binding</keyword>
<evidence type="ECO:0000256" key="3">
    <source>
        <dbReference type="SAM" id="MobiDB-lite"/>
    </source>
</evidence>
<feature type="region of interest" description="Disordered" evidence="3">
    <location>
        <begin position="355"/>
        <end position="396"/>
    </location>
</feature>
<reference evidence="5 6" key="1">
    <citation type="submission" date="2016-07" db="EMBL/GenBank/DDBJ databases">
        <title>Genome of Pelobium manganitolerans.</title>
        <authorList>
            <person name="Wu S."/>
            <person name="Wang G."/>
        </authorList>
    </citation>
    <scope>NUCLEOTIDE SEQUENCE [LARGE SCALE GENOMIC DNA]</scope>
    <source>
        <strain evidence="5 6">YS-25</strain>
    </source>
</reference>